<reference evidence="2 3" key="1">
    <citation type="submission" date="2019-02" db="EMBL/GenBank/DDBJ databases">
        <title>Genome sequencing of the rare red list fungi Dentipellis fragilis.</title>
        <authorList>
            <person name="Buettner E."/>
            <person name="Kellner H."/>
        </authorList>
    </citation>
    <scope>NUCLEOTIDE SEQUENCE [LARGE SCALE GENOMIC DNA]</scope>
    <source>
        <strain evidence="2 3">DSM 105465</strain>
    </source>
</reference>
<proteinExistence type="predicted"/>
<evidence type="ECO:0000256" key="1">
    <source>
        <dbReference type="SAM" id="MobiDB-lite"/>
    </source>
</evidence>
<dbReference type="Proteomes" id="UP000298327">
    <property type="component" value="Unassembled WGS sequence"/>
</dbReference>
<sequence length="190" mass="20611">MLAFRYSRGPAAVVASLQLQILRLGARDAQTAGRGLARAHSESHLAMMRWNVGMLELESWKAGIPGGKWQEPAGRCSQTRVAAACCCGPPLPLLATRCLGESVSDVRRLRNANEGSIDGNLEGRAKGEGHRGSLPGSIAGQRQTRCLRAPRAQTEAPHLPEQDHFNHRGSYDCTAVLYSNIKAHFLVDDF</sequence>
<accession>A0A4Y9XTB8</accession>
<dbReference type="EMBL" id="SEOQ01001277">
    <property type="protein sequence ID" value="TFY52617.1"/>
    <property type="molecule type" value="Genomic_DNA"/>
</dbReference>
<feature type="compositionally biased region" description="Basic and acidic residues" evidence="1">
    <location>
        <begin position="121"/>
        <end position="131"/>
    </location>
</feature>
<evidence type="ECO:0000313" key="2">
    <source>
        <dbReference type="EMBL" id="TFY52617.1"/>
    </source>
</evidence>
<feature type="region of interest" description="Disordered" evidence="1">
    <location>
        <begin position="117"/>
        <end position="137"/>
    </location>
</feature>
<evidence type="ECO:0000313" key="3">
    <source>
        <dbReference type="Proteomes" id="UP000298327"/>
    </source>
</evidence>
<protein>
    <submittedName>
        <fullName evidence="2">Uncharacterized protein</fullName>
    </submittedName>
</protein>
<keyword evidence="3" id="KW-1185">Reference proteome</keyword>
<gene>
    <name evidence="2" type="ORF">EVG20_g10478</name>
</gene>
<name>A0A4Y9XTB8_9AGAM</name>
<comment type="caution">
    <text evidence="2">The sequence shown here is derived from an EMBL/GenBank/DDBJ whole genome shotgun (WGS) entry which is preliminary data.</text>
</comment>
<dbReference type="AlphaFoldDB" id="A0A4Y9XTB8"/>
<organism evidence="2 3">
    <name type="scientific">Dentipellis fragilis</name>
    <dbReference type="NCBI Taxonomy" id="205917"/>
    <lineage>
        <taxon>Eukaryota</taxon>
        <taxon>Fungi</taxon>
        <taxon>Dikarya</taxon>
        <taxon>Basidiomycota</taxon>
        <taxon>Agaricomycotina</taxon>
        <taxon>Agaricomycetes</taxon>
        <taxon>Russulales</taxon>
        <taxon>Hericiaceae</taxon>
        <taxon>Dentipellis</taxon>
    </lineage>
</organism>